<evidence type="ECO:0000256" key="6">
    <source>
        <dbReference type="RuleBase" id="RU000320"/>
    </source>
</evidence>
<dbReference type="GO" id="GO:0015990">
    <property type="term" value="P:electron transport coupled proton transport"/>
    <property type="evidence" value="ECO:0007669"/>
    <property type="project" value="TreeGrafter"/>
</dbReference>
<dbReference type="NCBIfam" id="TIGR01972">
    <property type="entry name" value="NDH_I_M"/>
    <property type="match status" value="1"/>
</dbReference>
<dbReference type="GO" id="GO:0012505">
    <property type="term" value="C:endomembrane system"/>
    <property type="evidence" value="ECO:0007669"/>
    <property type="project" value="UniProtKB-SubCell"/>
</dbReference>
<keyword evidence="4 7" id="KW-1133">Transmembrane helix</keyword>
<feature type="transmembrane region" description="Helical" evidence="7">
    <location>
        <begin position="324"/>
        <end position="343"/>
    </location>
</feature>
<dbReference type="Proteomes" id="UP000233387">
    <property type="component" value="Unassembled WGS sequence"/>
</dbReference>
<dbReference type="PRINTS" id="PR01437">
    <property type="entry name" value="NUOXDRDTASE4"/>
</dbReference>
<dbReference type="GO" id="GO:0016020">
    <property type="term" value="C:membrane"/>
    <property type="evidence" value="ECO:0007669"/>
    <property type="project" value="UniProtKB-SubCell"/>
</dbReference>
<dbReference type="RefSeq" id="WP_101358340.1">
    <property type="nucleotide sequence ID" value="NZ_NKXO01000014.1"/>
</dbReference>
<comment type="caution">
    <text evidence="9">The sequence shown here is derived from an EMBL/GenBank/DDBJ whole genome shotgun (WGS) entry which is preliminary data.</text>
</comment>
<feature type="transmembrane region" description="Helical" evidence="7">
    <location>
        <begin position="6"/>
        <end position="24"/>
    </location>
</feature>
<feature type="domain" description="NADH:quinone oxidoreductase/Mrp antiporter transmembrane" evidence="8">
    <location>
        <begin position="133"/>
        <end position="429"/>
    </location>
</feature>
<reference evidence="9 10" key="1">
    <citation type="submission" date="2017-06" db="EMBL/GenBank/DDBJ databases">
        <title>Raineya orbicola gen. nov., sp. nov. a slightly thermophilic bacterium of the phylum Bacteroidetes and the description of Raineyaceae fam. nov.</title>
        <authorList>
            <person name="Albuquerque L."/>
            <person name="Polonia A.R.M."/>
            <person name="Barroso C."/>
            <person name="Froufe H.J.C."/>
            <person name="Lage O."/>
            <person name="Lobo-Da-Cunha A."/>
            <person name="Egas C."/>
            <person name="Da Costa M.S."/>
        </authorList>
    </citation>
    <scope>NUCLEOTIDE SEQUENCE [LARGE SCALE GENOMIC DNA]</scope>
    <source>
        <strain evidence="9 10">SPSPC-11</strain>
    </source>
</reference>
<feature type="transmembrane region" description="Helical" evidence="7">
    <location>
        <begin position="479"/>
        <end position="499"/>
    </location>
</feature>
<name>A0A2N3IHV7_9BACT</name>
<dbReference type="GO" id="GO:0042773">
    <property type="term" value="P:ATP synthesis coupled electron transport"/>
    <property type="evidence" value="ECO:0007669"/>
    <property type="project" value="InterPro"/>
</dbReference>
<feature type="transmembrane region" description="Helical" evidence="7">
    <location>
        <begin position="394"/>
        <end position="416"/>
    </location>
</feature>
<proteinExistence type="inferred from homology"/>
<feature type="transmembrane region" description="Helical" evidence="7">
    <location>
        <begin position="428"/>
        <end position="451"/>
    </location>
</feature>
<evidence type="ECO:0000256" key="4">
    <source>
        <dbReference type="ARBA" id="ARBA00022989"/>
    </source>
</evidence>
<evidence type="ECO:0000256" key="1">
    <source>
        <dbReference type="ARBA" id="ARBA00004127"/>
    </source>
</evidence>
<dbReference type="GO" id="GO:0003954">
    <property type="term" value="F:NADH dehydrogenase activity"/>
    <property type="evidence" value="ECO:0007669"/>
    <property type="project" value="TreeGrafter"/>
</dbReference>
<gene>
    <name evidence="9" type="ORF">Rain11_1073</name>
</gene>
<dbReference type="InterPro" id="IPR001750">
    <property type="entry name" value="ND/Mrp_TM"/>
</dbReference>
<evidence type="ECO:0000256" key="3">
    <source>
        <dbReference type="ARBA" id="ARBA00022692"/>
    </source>
</evidence>
<dbReference type="Pfam" id="PF00361">
    <property type="entry name" value="Proton_antipo_M"/>
    <property type="match status" value="1"/>
</dbReference>
<feature type="transmembrane region" description="Helical" evidence="7">
    <location>
        <begin position="80"/>
        <end position="104"/>
    </location>
</feature>
<evidence type="ECO:0000256" key="7">
    <source>
        <dbReference type="SAM" id="Phobius"/>
    </source>
</evidence>
<sequence>MWLSFLLFIPLMAFLIVVFLPQKYEIYSKTITFTAHSLLLLLAVYIYFFLPKSYAETLWLLEKYEWIKLDWGSWKFKIDYFLGLDGLNASIILLAAIVLWIGAWASWHIHQKVKSYFALYLLLATSVMGTFLAMDFFLFFVFFEFMLLPMYFLIGIWGGERREYASIKFFLYTLVGSILILIAMIALYLSVKEGEMHTFNLLAMQKKENFEADSYLALQNKDVIWGESYRFWVFWLLVIGFLIKLPAVPFHTWLPDAHVEAPTPISVVLAGILLKIGGYGILRIAYPIFPEVAIESSQVLGFLGMFAILYGALNALAQQDLKKMVAYSSVSHMGFVLMGIASLTSEGLNGAVFQMFSHGLLSALLFVIVGILYDKAHSRQIDDFSGLFKLMPSYSTLVTLTFFASLGLPLFSGFIGELFTLLGGFRSAVLPIYIPLLGALGVVLGAGYFLWTLQRMFLGKTWLKNPSLALQDISWKEKIVLACVVLVSLILGIYPQIIFQSTETTIAALLQKFLQ</sequence>
<feature type="transmembrane region" description="Helical" evidence="7">
    <location>
        <begin position="139"/>
        <end position="157"/>
    </location>
</feature>
<feature type="transmembrane region" description="Helical" evidence="7">
    <location>
        <begin position="116"/>
        <end position="133"/>
    </location>
</feature>
<dbReference type="GO" id="GO:0008137">
    <property type="term" value="F:NADH dehydrogenase (ubiquinone) activity"/>
    <property type="evidence" value="ECO:0007669"/>
    <property type="project" value="InterPro"/>
</dbReference>
<dbReference type="OrthoDB" id="9811718at2"/>
<evidence type="ECO:0000256" key="5">
    <source>
        <dbReference type="ARBA" id="ARBA00023136"/>
    </source>
</evidence>
<dbReference type="EMBL" id="NKXO01000014">
    <property type="protein sequence ID" value="PKQ69876.1"/>
    <property type="molecule type" value="Genomic_DNA"/>
</dbReference>
<evidence type="ECO:0000313" key="10">
    <source>
        <dbReference type="Proteomes" id="UP000233387"/>
    </source>
</evidence>
<feature type="transmembrane region" description="Helical" evidence="7">
    <location>
        <begin position="266"/>
        <end position="286"/>
    </location>
</feature>
<dbReference type="AlphaFoldDB" id="A0A2N3IHV7"/>
<organism evidence="9 10">
    <name type="scientific">Raineya orbicola</name>
    <dbReference type="NCBI Taxonomy" id="2016530"/>
    <lineage>
        <taxon>Bacteria</taxon>
        <taxon>Pseudomonadati</taxon>
        <taxon>Bacteroidota</taxon>
        <taxon>Cytophagia</taxon>
        <taxon>Cytophagales</taxon>
        <taxon>Raineyaceae</taxon>
        <taxon>Raineya</taxon>
    </lineage>
</organism>
<keyword evidence="10" id="KW-1185">Reference proteome</keyword>
<keyword evidence="3 6" id="KW-0812">Transmembrane</keyword>
<keyword evidence="5 7" id="KW-0472">Membrane</keyword>
<evidence type="ECO:0000256" key="2">
    <source>
        <dbReference type="ARBA" id="ARBA00009025"/>
    </source>
</evidence>
<dbReference type="PANTHER" id="PTHR43507">
    <property type="entry name" value="NADH-UBIQUINONE OXIDOREDUCTASE CHAIN 4"/>
    <property type="match status" value="1"/>
</dbReference>
<protein>
    <submittedName>
        <fullName evidence="9">Proton-translocating NADH-quinone oxidoreductase, chain M</fullName>
    </submittedName>
</protein>
<dbReference type="InterPro" id="IPR010227">
    <property type="entry name" value="NADH_Q_OxRdtase_chainM/4"/>
</dbReference>
<evidence type="ECO:0000313" key="9">
    <source>
        <dbReference type="EMBL" id="PKQ69876.1"/>
    </source>
</evidence>
<evidence type="ECO:0000259" key="8">
    <source>
        <dbReference type="Pfam" id="PF00361"/>
    </source>
</evidence>
<comment type="similarity">
    <text evidence="2">Belongs to the complex I subunit 4 family.</text>
</comment>
<dbReference type="InterPro" id="IPR003918">
    <property type="entry name" value="NADH_UbQ_OxRdtase"/>
</dbReference>
<feature type="transmembrane region" description="Helical" evidence="7">
    <location>
        <begin position="31"/>
        <end position="50"/>
    </location>
</feature>
<accession>A0A2N3IHV7</accession>
<dbReference type="PANTHER" id="PTHR43507:SF1">
    <property type="entry name" value="NADH-UBIQUINONE OXIDOREDUCTASE CHAIN 4"/>
    <property type="match status" value="1"/>
</dbReference>
<feature type="transmembrane region" description="Helical" evidence="7">
    <location>
        <begin position="169"/>
        <end position="191"/>
    </location>
</feature>
<feature type="transmembrane region" description="Helical" evidence="7">
    <location>
        <begin position="232"/>
        <end position="254"/>
    </location>
</feature>
<dbReference type="GO" id="GO:0048039">
    <property type="term" value="F:ubiquinone binding"/>
    <property type="evidence" value="ECO:0007669"/>
    <property type="project" value="TreeGrafter"/>
</dbReference>
<comment type="subcellular location">
    <subcellularLocation>
        <location evidence="1">Endomembrane system</location>
        <topology evidence="1">Multi-pass membrane protein</topology>
    </subcellularLocation>
    <subcellularLocation>
        <location evidence="6">Membrane</location>
        <topology evidence="6">Multi-pass membrane protein</topology>
    </subcellularLocation>
</comment>
<feature type="transmembrane region" description="Helical" evidence="7">
    <location>
        <begin position="355"/>
        <end position="373"/>
    </location>
</feature>
<feature type="transmembrane region" description="Helical" evidence="7">
    <location>
        <begin position="298"/>
        <end position="317"/>
    </location>
</feature>